<evidence type="ECO:0000313" key="2">
    <source>
        <dbReference type="Proteomes" id="UP000287502"/>
    </source>
</evidence>
<keyword evidence="2" id="KW-1185">Reference proteome</keyword>
<dbReference type="EMBL" id="CP035108">
    <property type="protein sequence ID" value="QAR33564.1"/>
    <property type="molecule type" value="Genomic_DNA"/>
</dbReference>
<evidence type="ECO:0000313" key="1">
    <source>
        <dbReference type="EMBL" id="QAR33564.1"/>
    </source>
</evidence>
<protein>
    <submittedName>
        <fullName evidence="1">Rrf2 family transcriptional regulator</fullName>
    </submittedName>
</protein>
<dbReference type="RefSeq" id="WP_128466850.1">
    <property type="nucleotide sequence ID" value="NZ_CP035108.1"/>
</dbReference>
<dbReference type="NCBIfam" id="TIGR00738">
    <property type="entry name" value="rrf2_super"/>
    <property type="match status" value="1"/>
</dbReference>
<dbReference type="Pfam" id="PF02082">
    <property type="entry name" value="Rrf2"/>
    <property type="match status" value="1"/>
</dbReference>
<dbReference type="Proteomes" id="UP000287502">
    <property type="component" value="Chromosome"/>
</dbReference>
<dbReference type="InterPro" id="IPR036390">
    <property type="entry name" value="WH_DNA-bd_sf"/>
</dbReference>
<dbReference type="OrthoDB" id="9800519at2"/>
<dbReference type="AlphaFoldDB" id="A0A410JZH9"/>
<reference evidence="1 2" key="1">
    <citation type="submission" date="2019-01" db="EMBL/GenBank/DDBJ databases">
        <title>Geovibrio thiophilus DSM 11263, complete genome.</title>
        <authorList>
            <person name="Spring S."/>
            <person name="Bunk B."/>
            <person name="Sproer C."/>
        </authorList>
    </citation>
    <scope>NUCLEOTIDE SEQUENCE [LARGE SCALE GENOMIC DNA]</scope>
    <source>
        <strain evidence="1 2">DSM 11263</strain>
    </source>
</reference>
<dbReference type="GO" id="GO:0005829">
    <property type="term" value="C:cytosol"/>
    <property type="evidence" value="ECO:0007669"/>
    <property type="project" value="TreeGrafter"/>
</dbReference>
<dbReference type="PANTHER" id="PTHR33221:SF2">
    <property type="entry name" value="TRANSCRIPTIONAL REGULATOR"/>
    <property type="match status" value="1"/>
</dbReference>
<dbReference type="PANTHER" id="PTHR33221">
    <property type="entry name" value="WINGED HELIX-TURN-HELIX TRANSCRIPTIONAL REGULATOR, RRF2 FAMILY"/>
    <property type="match status" value="1"/>
</dbReference>
<accession>A0A410JZH9</accession>
<gene>
    <name evidence="1" type="ORF">EP073_09170</name>
</gene>
<dbReference type="KEGG" id="gtl:EP073_09170"/>
<dbReference type="InterPro" id="IPR000944">
    <property type="entry name" value="Tscrpt_reg_Rrf2"/>
</dbReference>
<dbReference type="SUPFAM" id="SSF46785">
    <property type="entry name" value="Winged helix' DNA-binding domain"/>
    <property type="match status" value="1"/>
</dbReference>
<name>A0A410JZH9_9BACT</name>
<dbReference type="GO" id="GO:0003700">
    <property type="term" value="F:DNA-binding transcription factor activity"/>
    <property type="evidence" value="ECO:0007669"/>
    <property type="project" value="TreeGrafter"/>
</dbReference>
<organism evidence="1 2">
    <name type="scientific">Geovibrio thiophilus</name>
    <dbReference type="NCBI Taxonomy" id="139438"/>
    <lineage>
        <taxon>Bacteria</taxon>
        <taxon>Pseudomonadati</taxon>
        <taxon>Deferribacterota</taxon>
        <taxon>Deferribacteres</taxon>
        <taxon>Deferribacterales</taxon>
        <taxon>Geovibrionaceae</taxon>
        <taxon>Geovibrio</taxon>
    </lineage>
</organism>
<sequence>MKVTRASDYAIRSLIHIAKKPEGTVFMRSELSKACDIPDSFLGKILQNLAKADILSSERGKKGGFRLNRPTQDITVYDIIRAIEGELSLNECIFDDSFCSIVNTCSAHKMWGSIQDSLLLKLKSYTLKQLADDEMRGQKEHVQP</sequence>
<proteinExistence type="predicted"/>
<dbReference type="Gene3D" id="1.10.10.10">
    <property type="entry name" value="Winged helix-like DNA-binding domain superfamily/Winged helix DNA-binding domain"/>
    <property type="match status" value="1"/>
</dbReference>
<dbReference type="InterPro" id="IPR036388">
    <property type="entry name" value="WH-like_DNA-bd_sf"/>
</dbReference>
<dbReference type="PROSITE" id="PS51197">
    <property type="entry name" value="HTH_RRF2_2"/>
    <property type="match status" value="1"/>
</dbReference>